<dbReference type="OrthoDB" id="1683589at2"/>
<reference evidence="2 3" key="1">
    <citation type="submission" date="2019-03" db="EMBL/GenBank/DDBJ databases">
        <title>Genomic Encyclopedia of Type Strains, Phase IV (KMG-IV): sequencing the most valuable type-strain genomes for metagenomic binning, comparative biology and taxonomic classification.</title>
        <authorList>
            <person name="Goeker M."/>
        </authorList>
    </citation>
    <scope>NUCLEOTIDE SEQUENCE [LARGE SCALE GENOMIC DNA]</scope>
    <source>
        <strain evidence="2 3">LX-B</strain>
    </source>
</reference>
<gene>
    <name evidence="2" type="ORF">EDC14_101362</name>
</gene>
<keyword evidence="1" id="KW-1133">Transmembrane helix</keyword>
<evidence type="ECO:0000313" key="3">
    <source>
        <dbReference type="Proteomes" id="UP000295008"/>
    </source>
</evidence>
<feature type="transmembrane region" description="Helical" evidence="1">
    <location>
        <begin position="6"/>
        <end position="25"/>
    </location>
</feature>
<name>A0A4R1RRF5_HYDET</name>
<evidence type="ECO:0000313" key="2">
    <source>
        <dbReference type="EMBL" id="TCL68522.1"/>
    </source>
</evidence>
<sequence length="231" mass="26972">MVELVLFIGSICLFFFVPVQFRVYYRKIGPDDHLLYEMVFLGGLLKRRKEVTLLQPTPAGIKQKTEQSGHWLWFRRAQVTETISPFQGNSRGLREFLHRYQEYGLGITLLSYFLPAKYQHWLLVAEDLERRGRFERFRWYTRFGTGEAASTAIVYGLLWGLKATLAGVVGQRSRFARPPEIRIIPDYQALRLDMLFDCIFKVKLGYIMIAAFIVRVRYRLKGGVGFERASN</sequence>
<protein>
    <submittedName>
        <fullName evidence="2">DUF2953 family protein</fullName>
    </submittedName>
</protein>
<evidence type="ECO:0000256" key="1">
    <source>
        <dbReference type="SAM" id="Phobius"/>
    </source>
</evidence>
<feature type="transmembrane region" description="Helical" evidence="1">
    <location>
        <begin position="139"/>
        <end position="161"/>
    </location>
</feature>
<proteinExistence type="predicted"/>
<keyword evidence="3" id="KW-1185">Reference proteome</keyword>
<organism evidence="2 3">
    <name type="scientific">Hydrogenispora ethanolica</name>
    <dbReference type="NCBI Taxonomy" id="1082276"/>
    <lineage>
        <taxon>Bacteria</taxon>
        <taxon>Bacillati</taxon>
        <taxon>Bacillota</taxon>
        <taxon>Hydrogenispora</taxon>
    </lineage>
</organism>
<dbReference type="InterPro" id="IPR021338">
    <property type="entry name" value="DUF2953"/>
</dbReference>
<comment type="caution">
    <text evidence="2">The sequence shown here is derived from an EMBL/GenBank/DDBJ whole genome shotgun (WGS) entry which is preliminary data.</text>
</comment>
<keyword evidence="1" id="KW-0472">Membrane</keyword>
<dbReference type="Pfam" id="PF11167">
    <property type="entry name" value="DUF2953"/>
    <property type="match status" value="1"/>
</dbReference>
<accession>A0A4R1RRF5</accession>
<dbReference type="RefSeq" id="WP_132014509.1">
    <property type="nucleotide sequence ID" value="NZ_SLUN01000013.1"/>
</dbReference>
<dbReference type="AlphaFoldDB" id="A0A4R1RRF5"/>
<keyword evidence="1" id="KW-0812">Transmembrane</keyword>
<dbReference type="Proteomes" id="UP000295008">
    <property type="component" value="Unassembled WGS sequence"/>
</dbReference>
<dbReference type="EMBL" id="SLUN01000013">
    <property type="protein sequence ID" value="TCL68522.1"/>
    <property type="molecule type" value="Genomic_DNA"/>
</dbReference>
<feature type="transmembrane region" description="Helical" evidence="1">
    <location>
        <begin position="194"/>
        <end position="214"/>
    </location>
</feature>